<protein>
    <submittedName>
        <fullName evidence="1">Uncharacterized protein</fullName>
    </submittedName>
</protein>
<proteinExistence type="predicted"/>
<gene>
    <name evidence="1" type="ORF">LCGC14_0611060</name>
</gene>
<dbReference type="EMBL" id="LAZR01001013">
    <property type="protein sequence ID" value="KKN52554.1"/>
    <property type="molecule type" value="Genomic_DNA"/>
</dbReference>
<comment type="caution">
    <text evidence="1">The sequence shown here is derived from an EMBL/GenBank/DDBJ whole genome shotgun (WGS) entry which is preliminary data.</text>
</comment>
<name>A0A0F9RC87_9ZZZZ</name>
<evidence type="ECO:0000313" key="1">
    <source>
        <dbReference type="EMBL" id="KKN52554.1"/>
    </source>
</evidence>
<organism evidence="1">
    <name type="scientific">marine sediment metagenome</name>
    <dbReference type="NCBI Taxonomy" id="412755"/>
    <lineage>
        <taxon>unclassified sequences</taxon>
        <taxon>metagenomes</taxon>
        <taxon>ecological metagenomes</taxon>
    </lineage>
</organism>
<dbReference type="AlphaFoldDB" id="A0A0F9RC87"/>
<sequence>MMAVVNNVDKKEQRVKNVLKVIMKQNDNKTDMWWAQHFAHTAIRMSGDDLLMQIPYVLMNLRYWRGEEAQRCKKVLKEYGGVR</sequence>
<reference evidence="1" key="1">
    <citation type="journal article" date="2015" name="Nature">
        <title>Complex archaea that bridge the gap between prokaryotes and eukaryotes.</title>
        <authorList>
            <person name="Spang A."/>
            <person name="Saw J.H."/>
            <person name="Jorgensen S.L."/>
            <person name="Zaremba-Niedzwiedzka K."/>
            <person name="Martijn J."/>
            <person name="Lind A.E."/>
            <person name="van Eijk R."/>
            <person name="Schleper C."/>
            <person name="Guy L."/>
            <person name="Ettema T.J."/>
        </authorList>
    </citation>
    <scope>NUCLEOTIDE SEQUENCE</scope>
</reference>
<accession>A0A0F9RC87</accession>